<evidence type="ECO:0000256" key="2">
    <source>
        <dbReference type="ARBA" id="ARBA00034534"/>
    </source>
</evidence>
<dbReference type="AlphaFoldDB" id="A0A060TAT3"/>
<evidence type="ECO:0000256" key="1">
    <source>
        <dbReference type="ARBA" id="ARBA00006895"/>
    </source>
</evidence>
<feature type="domain" description="Splicing factor cactin central" evidence="5">
    <location>
        <begin position="43"/>
        <end position="229"/>
    </location>
</feature>
<name>A0A060TAT3_BLAAD</name>
<feature type="compositionally biased region" description="Basic and acidic residues" evidence="3">
    <location>
        <begin position="31"/>
        <end position="41"/>
    </location>
</feature>
<dbReference type="SMART" id="SM01050">
    <property type="entry name" value="CactinC_cactus"/>
    <property type="match status" value="1"/>
</dbReference>
<dbReference type="Pfam" id="PF10312">
    <property type="entry name" value="Cactin_mid"/>
    <property type="match status" value="1"/>
</dbReference>
<dbReference type="PhylomeDB" id="A0A060TAT3"/>
<dbReference type="GO" id="GO:0005681">
    <property type="term" value="C:spliceosomal complex"/>
    <property type="evidence" value="ECO:0007669"/>
    <property type="project" value="TreeGrafter"/>
</dbReference>
<feature type="compositionally biased region" description="Basic and acidic residues" evidence="3">
    <location>
        <begin position="1"/>
        <end position="18"/>
    </location>
</feature>
<evidence type="ECO:0000313" key="6">
    <source>
        <dbReference type="EMBL" id="CDP36296.1"/>
    </source>
</evidence>
<gene>
    <name evidence="6" type="ORF">GNLVRS02_ARAD1B09702g</name>
</gene>
<dbReference type="InterPro" id="IPR018816">
    <property type="entry name" value="Cactin_central"/>
</dbReference>
<dbReference type="PANTHER" id="PTHR21737">
    <property type="entry name" value="POLYGLUTAMINE BINDING PROTEIN 1/MARVEL MEMBRANE-ASSOCIATING DOMAIN CONTAINING 3"/>
    <property type="match status" value="1"/>
</dbReference>
<dbReference type="GO" id="GO:0045292">
    <property type="term" value="P:mRNA cis splicing, via spliceosome"/>
    <property type="evidence" value="ECO:0007669"/>
    <property type="project" value="TreeGrafter"/>
</dbReference>
<evidence type="ECO:0000259" key="5">
    <source>
        <dbReference type="Pfam" id="PF10312"/>
    </source>
</evidence>
<organism evidence="6">
    <name type="scientific">Blastobotrys adeninivorans</name>
    <name type="common">Yeast</name>
    <name type="synonym">Arxula adeninivorans</name>
    <dbReference type="NCBI Taxonomy" id="409370"/>
    <lineage>
        <taxon>Eukaryota</taxon>
        <taxon>Fungi</taxon>
        <taxon>Dikarya</taxon>
        <taxon>Ascomycota</taxon>
        <taxon>Saccharomycotina</taxon>
        <taxon>Dipodascomycetes</taxon>
        <taxon>Dipodascales</taxon>
        <taxon>Trichomonascaceae</taxon>
        <taxon>Blastobotrys</taxon>
    </lineage>
</organism>
<dbReference type="GO" id="GO:0005737">
    <property type="term" value="C:cytoplasm"/>
    <property type="evidence" value="ECO:0007669"/>
    <property type="project" value="TreeGrafter"/>
</dbReference>
<proteinExistence type="inferred from homology"/>
<evidence type="ECO:0000259" key="4">
    <source>
        <dbReference type="Pfam" id="PF09732"/>
    </source>
</evidence>
<sequence length="491" mass="57193">MSEYRFRGGRSDGRDRSRSPGRAVPRFQTPHMDRLANRRGARTEERQAAAWIASEDEFVLNQRKQGAVIRVRDGRAKPIDYLVAVLMPLDTHKQVQDDDEKEFDIRDPVELISSLAQEQKSLATLSEDAQGYLSLDKNHRDFWQMIVDLTNYTIAQFDDQDDPENRLVNTVAPDIDNVLRGKSYDELVTLEQKVNTMLNSGSPAVDTDFWSRMLKELLARKAKARLSQLYEQSLQKRVDDLKAEQRLLAQRTALELERKMTKSEDSKNLKIDYDPSMESGEMGSETKESVSYDEFMEQLQSRRSEIVTKRFVPKAPQRLNAEPFVDEPPQPEKVQDPVELLFLRESEIPLRENEEPFTNEEPQYSSSSGIKPKYLARVVNIIEWNKHNGNPDEPPPKAVNGYRFNIYYPQLINSKKAPTYKIVREGGKRRWYGNDECIIVFKAPDYYQDIAFRILDRQWDQSAHENAGFYSKFENGVLRLNFKFKRMVYRK</sequence>
<feature type="region of interest" description="Disordered" evidence="3">
    <location>
        <begin position="1"/>
        <end position="41"/>
    </location>
</feature>
<reference evidence="6" key="2">
    <citation type="submission" date="2014-06" db="EMBL/GenBank/DDBJ databases">
        <title>The complete genome of Blastobotrys (Arxula) adeninivorans LS3 - a yeast of biotechnological interest.</title>
        <authorList>
            <person name="Kunze G."/>
            <person name="Gaillardin C."/>
            <person name="Czernicka M."/>
            <person name="Durrens P."/>
            <person name="Martin T."/>
            <person name="Boer E."/>
            <person name="Gabaldon T."/>
            <person name="Cruz J."/>
            <person name="Talla E."/>
            <person name="Marck C."/>
            <person name="Goffeau A."/>
            <person name="Barbe V."/>
            <person name="Baret P."/>
            <person name="Baronian K."/>
            <person name="Beier S."/>
            <person name="Bleykasten C."/>
            <person name="Bode R."/>
            <person name="Casaregola S."/>
            <person name="Despons L."/>
            <person name="Fairhead C."/>
            <person name="Giersberg M."/>
            <person name="Gierski P."/>
            <person name="Hahnel U."/>
            <person name="Hartmann A."/>
            <person name="Jankowska D."/>
            <person name="Jubin C."/>
            <person name="Jung P."/>
            <person name="Lafontaine I."/>
            <person name="Leh-Louis V."/>
            <person name="Lemaire M."/>
            <person name="Marcet-Houben M."/>
            <person name="Mascher M."/>
            <person name="Morel G."/>
            <person name="Richard G.-F."/>
            <person name="Riechen J."/>
            <person name="Sacerdot C."/>
            <person name="Sarkar A."/>
            <person name="Savel G."/>
            <person name="Schacherer J."/>
            <person name="Sherman D."/>
            <person name="Straub M.-L."/>
            <person name="Stein N."/>
            <person name="Thierry A."/>
            <person name="Trautwein-Schult A."/>
            <person name="Westhof E."/>
            <person name="Worch S."/>
            <person name="Dujon B."/>
            <person name="Souciet J.-L."/>
            <person name="Wincker P."/>
            <person name="Scholz U."/>
            <person name="Neuveglise N."/>
        </authorList>
    </citation>
    <scope>NUCLEOTIDE SEQUENCE</scope>
    <source>
        <strain evidence="6">LS3</strain>
    </source>
</reference>
<comment type="similarity">
    <text evidence="1">Belongs to the CACTIN family.</text>
</comment>
<feature type="domain" description="Splicing factor Cactin C-terminal" evidence="4">
    <location>
        <begin position="370"/>
        <end position="491"/>
    </location>
</feature>
<dbReference type="Pfam" id="PF09732">
    <property type="entry name" value="CactinC_cactus"/>
    <property type="match status" value="1"/>
</dbReference>
<dbReference type="InterPro" id="IPR019134">
    <property type="entry name" value="Cactin_C"/>
</dbReference>
<evidence type="ECO:0000256" key="3">
    <source>
        <dbReference type="SAM" id="MobiDB-lite"/>
    </source>
</evidence>
<reference evidence="6" key="1">
    <citation type="submission" date="2014-02" db="EMBL/GenBank/DDBJ databases">
        <authorList>
            <person name="Genoscope - CEA"/>
        </authorList>
    </citation>
    <scope>NUCLEOTIDE SEQUENCE</scope>
    <source>
        <strain evidence="6">LS3</strain>
    </source>
</reference>
<dbReference type="EMBL" id="HG937692">
    <property type="protein sequence ID" value="CDP36296.1"/>
    <property type="molecule type" value="Genomic_DNA"/>
</dbReference>
<accession>A0A060TAT3</accession>
<protein>
    <recommendedName>
        <fullName evidence="2">Splicing factor Cactin</fullName>
    </recommendedName>
</protein>
<dbReference type="PANTHER" id="PTHR21737:SF4">
    <property type="entry name" value="SPLICING FACTOR CACTIN"/>
    <property type="match status" value="1"/>
</dbReference>